<dbReference type="SUPFAM" id="SSF50129">
    <property type="entry name" value="GroES-like"/>
    <property type="match status" value="1"/>
</dbReference>
<name>A0A914S9V4_PAREQ</name>
<proteinExistence type="predicted"/>
<dbReference type="Proteomes" id="UP000887564">
    <property type="component" value="Unplaced"/>
</dbReference>
<dbReference type="InterPro" id="IPR011032">
    <property type="entry name" value="GroES-like_sf"/>
</dbReference>
<evidence type="ECO:0000313" key="1">
    <source>
        <dbReference type="Proteomes" id="UP000887564"/>
    </source>
</evidence>
<keyword evidence="1" id="KW-1185">Reference proteome</keyword>
<organism evidence="1 2">
    <name type="scientific">Parascaris equorum</name>
    <name type="common">Equine roundworm</name>
    <dbReference type="NCBI Taxonomy" id="6256"/>
    <lineage>
        <taxon>Eukaryota</taxon>
        <taxon>Metazoa</taxon>
        <taxon>Ecdysozoa</taxon>
        <taxon>Nematoda</taxon>
        <taxon>Chromadorea</taxon>
        <taxon>Rhabditida</taxon>
        <taxon>Spirurina</taxon>
        <taxon>Ascaridomorpha</taxon>
        <taxon>Ascaridoidea</taxon>
        <taxon>Ascarididae</taxon>
        <taxon>Parascaris</taxon>
    </lineage>
</organism>
<sequence>MEEFPECVHRMLPSIPIESDSVITALVVMELEHPIPTSVSKTLPCVEVLQLVEKAMPGAPGAGQVVVRWIASPVNPLDLNKISDMKVGPGVKGLAAGDKVISALLKYPVWANYKLCGADEVRKVDDRLSIVSVALKALNPLVWSSFHLRNCMVNEYWVH</sequence>
<accession>A0A914S9V4</accession>
<reference evidence="2" key="1">
    <citation type="submission" date="2022-11" db="UniProtKB">
        <authorList>
            <consortium name="WormBaseParasite"/>
        </authorList>
    </citation>
    <scope>IDENTIFICATION</scope>
</reference>
<dbReference type="AlphaFoldDB" id="A0A914S9V4"/>
<protein>
    <submittedName>
        <fullName evidence="2">Alcohol dehydrogenase N-terminal domain-containing protein</fullName>
    </submittedName>
</protein>
<dbReference type="WBParaSite" id="PEQ_0001093601-mRNA-1">
    <property type="protein sequence ID" value="PEQ_0001093601-mRNA-1"/>
    <property type="gene ID" value="PEQ_0001093601"/>
</dbReference>
<evidence type="ECO:0000313" key="2">
    <source>
        <dbReference type="WBParaSite" id="PEQ_0001093601-mRNA-1"/>
    </source>
</evidence>
<dbReference type="Gene3D" id="3.90.180.10">
    <property type="entry name" value="Medium-chain alcohol dehydrogenases, catalytic domain"/>
    <property type="match status" value="2"/>
</dbReference>